<evidence type="ECO:0000313" key="3">
    <source>
        <dbReference type="EMBL" id="MDA0635780.1"/>
    </source>
</evidence>
<proteinExistence type="predicted"/>
<dbReference type="Pfam" id="PF16321">
    <property type="entry name" value="Ribosom_S30AE_C"/>
    <property type="match status" value="2"/>
</dbReference>
<dbReference type="Gene3D" id="3.30.505.50">
    <property type="entry name" value="Sigma 54 modulation/S30EA ribosomal protein, C-terminal domain"/>
    <property type="match status" value="2"/>
</dbReference>
<evidence type="ECO:0000259" key="2">
    <source>
        <dbReference type="Pfam" id="PF16321"/>
    </source>
</evidence>
<keyword evidence="1" id="KW-0810">Translation regulation</keyword>
<dbReference type="InterPro" id="IPR038416">
    <property type="entry name" value="Ribosom_S30AE_C_sf"/>
</dbReference>
<dbReference type="InterPro" id="IPR032528">
    <property type="entry name" value="Ribosom_S30AE_C"/>
</dbReference>
<feature type="domain" description="Sigma 54 modulation/S30EA ribosomal protein C-terminal" evidence="2">
    <location>
        <begin position="213"/>
        <end position="256"/>
    </location>
</feature>
<dbReference type="InterPro" id="IPR036567">
    <property type="entry name" value="RHF-like"/>
</dbReference>
<evidence type="ECO:0000256" key="1">
    <source>
        <dbReference type="ARBA" id="ARBA00022845"/>
    </source>
</evidence>
<dbReference type="EMBL" id="JAPNNL010000081">
    <property type="protein sequence ID" value="MDA0635780.1"/>
    <property type="molecule type" value="Genomic_DNA"/>
</dbReference>
<dbReference type="Pfam" id="PF02482">
    <property type="entry name" value="Ribosomal_S30AE"/>
    <property type="match status" value="1"/>
</dbReference>
<dbReference type="PANTHER" id="PTHR33231">
    <property type="entry name" value="30S RIBOSOMAL PROTEIN"/>
    <property type="match status" value="1"/>
</dbReference>
<dbReference type="RefSeq" id="WP_270156632.1">
    <property type="nucleotide sequence ID" value="NZ_JAPNNL010000081.1"/>
</dbReference>
<feature type="domain" description="Sigma 54 modulation/S30EA ribosomal protein C-terminal" evidence="2">
    <location>
        <begin position="135"/>
        <end position="187"/>
    </location>
</feature>
<name>A0ABT4SFN0_9ACTN</name>
<reference evidence="3" key="1">
    <citation type="submission" date="2022-11" db="EMBL/GenBank/DDBJ databases">
        <title>Nonomuraea corallina sp. nov., a new species of the genus Nonomuraea isolated from sea side sediment in Thai sea.</title>
        <authorList>
            <person name="Ngamcharungchit C."/>
            <person name="Matsumoto A."/>
            <person name="Suriyachadkun C."/>
            <person name="Panbangred W."/>
            <person name="Inahashi Y."/>
            <person name="Intra B."/>
        </authorList>
    </citation>
    <scope>NUCLEOTIDE SEQUENCE</scope>
    <source>
        <strain evidence="3">MCN248</strain>
    </source>
</reference>
<protein>
    <submittedName>
        <fullName evidence="3">Sigma 54 modulation/S30EA ribosomal C-terminal domain-containing protein</fullName>
    </submittedName>
</protein>
<dbReference type="PANTHER" id="PTHR33231:SF1">
    <property type="entry name" value="30S RIBOSOMAL PROTEIN"/>
    <property type="match status" value="1"/>
</dbReference>
<gene>
    <name evidence="3" type="ORF">OUY22_20360</name>
</gene>
<comment type="caution">
    <text evidence="3">The sequence shown here is derived from an EMBL/GenBank/DDBJ whole genome shotgun (WGS) entry which is preliminary data.</text>
</comment>
<dbReference type="Proteomes" id="UP001144036">
    <property type="component" value="Unassembled WGS sequence"/>
</dbReference>
<dbReference type="InterPro" id="IPR003489">
    <property type="entry name" value="RHF/RaiA"/>
</dbReference>
<dbReference type="InterPro" id="IPR050574">
    <property type="entry name" value="HPF/YfiA_ribosome-assoc"/>
</dbReference>
<accession>A0ABT4SFN0</accession>
<dbReference type="SUPFAM" id="SSF69754">
    <property type="entry name" value="Ribosome binding protein Y (YfiA homologue)"/>
    <property type="match status" value="1"/>
</dbReference>
<sequence length="260" mass="29314">MRRRNAPVAIDSADVRVETRGPVRQGAVEHARQAVAALVRLAHEPVLYARVKLTAPDTPDVKRPYTAQANLDVNGRLIRAQAAGPSMYQALDLLEDRVRTRLRRTARHWEELRGRHWPEREHSLPVLPRPRREPEAEEIVRHKTLGDYRATPEEAAFDMEQLDFDFYLFIEAGSGQDSVLYRDGEGYRLAQVEPRPEALGEVMLPLAVDPGAAPRLTTTEAVDRLEAGGRVFEFFADAETGRGRLVYHRYDGGYGLITIG</sequence>
<dbReference type="Gene3D" id="3.30.160.100">
    <property type="entry name" value="Ribosome hibernation promotion factor-like"/>
    <property type="match status" value="1"/>
</dbReference>
<evidence type="ECO:0000313" key="4">
    <source>
        <dbReference type="Proteomes" id="UP001144036"/>
    </source>
</evidence>
<keyword evidence="4" id="KW-1185">Reference proteome</keyword>
<organism evidence="3 4">
    <name type="scientific">Nonomuraea corallina</name>
    <dbReference type="NCBI Taxonomy" id="2989783"/>
    <lineage>
        <taxon>Bacteria</taxon>
        <taxon>Bacillati</taxon>
        <taxon>Actinomycetota</taxon>
        <taxon>Actinomycetes</taxon>
        <taxon>Streptosporangiales</taxon>
        <taxon>Streptosporangiaceae</taxon>
        <taxon>Nonomuraea</taxon>
    </lineage>
</organism>